<reference evidence="1" key="1">
    <citation type="submission" date="2014-05" db="EMBL/GenBank/DDBJ databases">
        <authorList>
            <person name="Chronopoulou M."/>
        </authorList>
    </citation>
    <scope>NUCLEOTIDE SEQUENCE</scope>
    <source>
        <tissue evidence="1">Whole organism</tissue>
    </source>
</reference>
<dbReference type="EMBL" id="HACA01005323">
    <property type="protein sequence ID" value="CDW22684.1"/>
    <property type="molecule type" value="Transcribed_RNA"/>
</dbReference>
<name>A0A0K2T9B2_LEPSM</name>
<protein>
    <submittedName>
        <fullName evidence="1">Uncharacterized protein</fullName>
    </submittedName>
</protein>
<sequence length="73" mass="8477">MPGGLFCFFLHWEITRTTNVKSKDLVSSLCLIDVQLDMFTLHRILSKNINLPPLTWILNKGYLFHSKPTQTKD</sequence>
<evidence type="ECO:0000313" key="1">
    <source>
        <dbReference type="EMBL" id="CDW22684.1"/>
    </source>
</evidence>
<proteinExistence type="predicted"/>
<organism evidence="1">
    <name type="scientific">Lepeophtheirus salmonis</name>
    <name type="common">Salmon louse</name>
    <name type="synonym">Caligus salmonis</name>
    <dbReference type="NCBI Taxonomy" id="72036"/>
    <lineage>
        <taxon>Eukaryota</taxon>
        <taxon>Metazoa</taxon>
        <taxon>Ecdysozoa</taxon>
        <taxon>Arthropoda</taxon>
        <taxon>Crustacea</taxon>
        <taxon>Multicrustacea</taxon>
        <taxon>Hexanauplia</taxon>
        <taxon>Copepoda</taxon>
        <taxon>Siphonostomatoida</taxon>
        <taxon>Caligidae</taxon>
        <taxon>Lepeophtheirus</taxon>
    </lineage>
</organism>
<accession>A0A0K2T9B2</accession>
<dbReference type="AlphaFoldDB" id="A0A0K2T9B2"/>